<sequence>MIKDLPDHNRLFDAGNHLHLAGAVKAGLDINIENALEALRPGHGCAVFGECLRFI</sequence>
<evidence type="ECO:0000313" key="1">
    <source>
        <dbReference type="EMBL" id="EAR22424.1"/>
    </source>
</evidence>
<name>A4BPC3_9GAMM</name>
<reference evidence="1 2" key="1">
    <citation type="submission" date="2006-02" db="EMBL/GenBank/DDBJ databases">
        <authorList>
            <person name="Waterbury J."/>
            <person name="Ferriera S."/>
            <person name="Johnson J."/>
            <person name="Kravitz S."/>
            <person name="Halpern A."/>
            <person name="Remington K."/>
            <person name="Beeson K."/>
            <person name="Tran B."/>
            <person name="Rogers Y.-H."/>
            <person name="Friedman R."/>
            <person name="Venter J.C."/>
        </authorList>
    </citation>
    <scope>NUCLEOTIDE SEQUENCE [LARGE SCALE GENOMIC DNA]</scope>
    <source>
        <strain evidence="1 2">Nb-231</strain>
    </source>
</reference>
<proteinExistence type="predicted"/>
<dbReference type="EMBL" id="AAOF01000003">
    <property type="protein sequence ID" value="EAR22424.1"/>
    <property type="molecule type" value="Genomic_DNA"/>
</dbReference>
<organism evidence="1 2">
    <name type="scientific">Nitrococcus mobilis Nb-231</name>
    <dbReference type="NCBI Taxonomy" id="314278"/>
    <lineage>
        <taxon>Bacteria</taxon>
        <taxon>Pseudomonadati</taxon>
        <taxon>Pseudomonadota</taxon>
        <taxon>Gammaproteobacteria</taxon>
        <taxon>Chromatiales</taxon>
        <taxon>Ectothiorhodospiraceae</taxon>
        <taxon>Nitrococcus</taxon>
    </lineage>
</organism>
<keyword evidence="2" id="KW-1185">Reference proteome</keyword>
<protein>
    <submittedName>
        <fullName evidence="1">Uncharacterized protein</fullName>
    </submittedName>
</protein>
<evidence type="ECO:0000313" key="2">
    <source>
        <dbReference type="Proteomes" id="UP000003374"/>
    </source>
</evidence>
<accession>A4BPC3</accession>
<dbReference type="AlphaFoldDB" id="A4BPC3"/>
<gene>
    <name evidence="1" type="ORF">NB231_11829</name>
</gene>
<dbReference type="HOGENOM" id="CLU_3027690_0_0_6"/>
<comment type="caution">
    <text evidence="1">The sequence shown here is derived from an EMBL/GenBank/DDBJ whole genome shotgun (WGS) entry which is preliminary data.</text>
</comment>
<dbReference type="Proteomes" id="UP000003374">
    <property type="component" value="Unassembled WGS sequence"/>
</dbReference>